<feature type="domain" description="Aerotolerance regulator N-terminal" evidence="2">
    <location>
        <begin position="1"/>
        <end position="76"/>
    </location>
</feature>
<dbReference type="Pfam" id="PF07584">
    <property type="entry name" value="BatA"/>
    <property type="match status" value="1"/>
</dbReference>
<keyword evidence="4" id="KW-1185">Reference proteome</keyword>
<dbReference type="Proteomes" id="UP001319200">
    <property type="component" value="Unassembled WGS sequence"/>
</dbReference>
<keyword evidence="1" id="KW-1133">Transmembrane helix</keyword>
<dbReference type="InterPro" id="IPR024163">
    <property type="entry name" value="Aerotolerance_reg_N"/>
</dbReference>
<reference evidence="3 4" key="1">
    <citation type="submission" date="2021-05" db="EMBL/GenBank/DDBJ databases">
        <title>A Polyphasic approach of four new species of the genus Ohtaekwangia: Ohtaekwangia histidinii sp. nov., Ohtaekwangia cretensis sp. nov., Ohtaekwangia indiensis sp. nov., Ohtaekwangia reichenbachii sp. nov. from diverse environment.</title>
        <authorList>
            <person name="Octaviana S."/>
        </authorList>
    </citation>
    <scope>NUCLEOTIDE SEQUENCE [LARGE SCALE GENOMIC DNA]</scope>
    <source>
        <strain evidence="3 4">PWU4</strain>
    </source>
</reference>
<feature type="transmembrane region" description="Helical" evidence="1">
    <location>
        <begin position="6"/>
        <end position="25"/>
    </location>
</feature>
<evidence type="ECO:0000256" key="1">
    <source>
        <dbReference type="SAM" id="Phobius"/>
    </source>
</evidence>
<accession>A0AAP2DN72</accession>
<dbReference type="PANTHER" id="PTHR37464">
    <property type="entry name" value="BLL2463 PROTEIN"/>
    <property type="match status" value="1"/>
</dbReference>
<dbReference type="NCBIfam" id="TIGR02226">
    <property type="entry name" value="two_anch"/>
    <property type="match status" value="1"/>
</dbReference>
<dbReference type="AlphaFoldDB" id="A0AAP2DN72"/>
<dbReference type="InterPro" id="IPR011933">
    <property type="entry name" value="Double_TM_dom"/>
</dbReference>
<keyword evidence="1" id="KW-0472">Membrane</keyword>
<keyword evidence="1" id="KW-0812">Transmembrane</keyword>
<evidence type="ECO:0000313" key="4">
    <source>
        <dbReference type="Proteomes" id="UP001319200"/>
    </source>
</evidence>
<proteinExistence type="predicted"/>
<protein>
    <submittedName>
        <fullName evidence="3">BatA domain-containing protein</fullName>
    </submittedName>
</protein>
<comment type="caution">
    <text evidence="3">The sequence shown here is derived from an EMBL/GenBank/DDBJ whole genome shotgun (WGS) entry which is preliminary data.</text>
</comment>
<evidence type="ECO:0000259" key="2">
    <source>
        <dbReference type="Pfam" id="PF07584"/>
    </source>
</evidence>
<dbReference type="PANTHER" id="PTHR37464:SF1">
    <property type="entry name" value="BLL2463 PROTEIN"/>
    <property type="match status" value="1"/>
</dbReference>
<evidence type="ECO:0000313" key="3">
    <source>
        <dbReference type="EMBL" id="MBT1699386.1"/>
    </source>
</evidence>
<dbReference type="RefSeq" id="WP_254167292.1">
    <property type="nucleotide sequence ID" value="NZ_JAHESF010000024.1"/>
</dbReference>
<dbReference type="EMBL" id="JAHESF010000024">
    <property type="protein sequence ID" value="MBT1699386.1"/>
    <property type="molecule type" value="Genomic_DNA"/>
</dbReference>
<gene>
    <name evidence="3" type="ORF">KK083_20990</name>
</gene>
<feature type="transmembrane region" description="Helical" evidence="1">
    <location>
        <begin position="57"/>
        <end position="79"/>
    </location>
</feature>
<organism evidence="3 4">
    <name type="scientific">Chryseosolibacter histidini</name>
    <dbReference type="NCBI Taxonomy" id="2782349"/>
    <lineage>
        <taxon>Bacteria</taxon>
        <taxon>Pseudomonadati</taxon>
        <taxon>Bacteroidota</taxon>
        <taxon>Cytophagia</taxon>
        <taxon>Cytophagales</taxon>
        <taxon>Chryseotaleaceae</taxon>
        <taxon>Chryseosolibacter</taxon>
    </lineage>
</organism>
<sequence length="420" mass="46931">MIQFANPVWLWGLLGLLIPVSIHLLSRKEGKVIPIGSLRHLKESDTAQFSSIRLNEILLLLLRCLLITLVVLMLAGAAIRQTTSSEKKWLVVERGIERERMAATLIDSLSAQGYELRRLTKDFPLLEDTLHNDETIPDYWALAEALAAKPWNDIIVLSYNYVEGFNGKRQSMPDNIRWITYEPAPATFVAKAIALANDSVWVRTAQTSAEATMLNTTLERTAANAMTVDQVDTIKVSLFYDLQFDRDAKIIEACLGAVQTVSPYKIIIDKKTTAQYKPTSNSWTIWLADQVPPAIQTPLIVYSACAGNLQPVMLRGEQARVLCNAAAGNPDWMITRRLTEGLALDENLSLTLASILLSDRYMVDDEKDKRQLAGKATWSATTEKEIRQADVASTPLESFLAIVLLLCLAAERWLAFNRNQ</sequence>
<name>A0AAP2DN72_9BACT</name>